<evidence type="ECO:0000256" key="4">
    <source>
        <dbReference type="ARBA" id="ARBA00022519"/>
    </source>
</evidence>
<dbReference type="Pfam" id="PF04290">
    <property type="entry name" value="DctQ"/>
    <property type="match status" value="1"/>
</dbReference>
<dbReference type="Proteomes" id="UP000186406">
    <property type="component" value="Unassembled WGS sequence"/>
</dbReference>
<evidence type="ECO:0000256" key="1">
    <source>
        <dbReference type="ARBA" id="ARBA00004429"/>
    </source>
</evidence>
<dbReference type="GO" id="GO:0005886">
    <property type="term" value="C:plasma membrane"/>
    <property type="evidence" value="ECO:0007669"/>
    <property type="project" value="UniProtKB-SubCell"/>
</dbReference>
<dbReference type="PANTHER" id="PTHR35011">
    <property type="entry name" value="2,3-DIKETO-L-GULONATE TRAP TRANSPORTER SMALL PERMEASE PROTEIN YIAM"/>
    <property type="match status" value="1"/>
</dbReference>
<comment type="subcellular location">
    <subcellularLocation>
        <location evidence="1 9">Cell inner membrane</location>
        <topology evidence="1 9">Multi-pass membrane protein</topology>
    </subcellularLocation>
</comment>
<comment type="function">
    <text evidence="9">Part of the tripartite ATP-independent periplasmic (TRAP) transport system.</text>
</comment>
<keyword evidence="6 9" id="KW-1133">Transmembrane helix</keyword>
<sequence length="174" mass="19572">MLSRVIDAVNTVIGRAAGWLILAAVLVSTVNAIVRKTFSVSSNAWLELQWYLFGAVFMLCAAYTLLRNEHIRIDIVVSHFSKRTRDWIDVFGHVFFLLPFCLLMIVDSVPFVWNSYRIGEASQNAGGLILWPAKALVLVGFTLLFAQGTSELIKRIAVIMGRIPEPYQHREGPH</sequence>
<evidence type="ECO:0000256" key="2">
    <source>
        <dbReference type="ARBA" id="ARBA00022448"/>
    </source>
</evidence>
<proteinExistence type="inferred from homology"/>
<comment type="subunit">
    <text evidence="9">The complex comprises the extracytoplasmic solute receptor protein and the two transmembrane proteins.</text>
</comment>
<comment type="caution">
    <text evidence="9">Lacks conserved residue(s) required for the propagation of feature annotation.</text>
</comment>
<dbReference type="STRING" id="1123029.SAMN02745172_01974"/>
<evidence type="ECO:0000256" key="5">
    <source>
        <dbReference type="ARBA" id="ARBA00022692"/>
    </source>
</evidence>
<organism evidence="11 12">
    <name type="scientific">Pseudoxanthobacter soli DSM 19599</name>
    <dbReference type="NCBI Taxonomy" id="1123029"/>
    <lineage>
        <taxon>Bacteria</taxon>
        <taxon>Pseudomonadati</taxon>
        <taxon>Pseudomonadota</taxon>
        <taxon>Alphaproteobacteria</taxon>
        <taxon>Hyphomicrobiales</taxon>
        <taxon>Segnochrobactraceae</taxon>
        <taxon>Pseudoxanthobacter</taxon>
    </lineage>
</organism>
<evidence type="ECO:0000256" key="3">
    <source>
        <dbReference type="ARBA" id="ARBA00022475"/>
    </source>
</evidence>
<evidence type="ECO:0000256" key="7">
    <source>
        <dbReference type="ARBA" id="ARBA00023136"/>
    </source>
</evidence>
<keyword evidence="2 9" id="KW-0813">Transport</keyword>
<dbReference type="InterPro" id="IPR055348">
    <property type="entry name" value="DctQ"/>
</dbReference>
<evidence type="ECO:0000256" key="9">
    <source>
        <dbReference type="RuleBase" id="RU369079"/>
    </source>
</evidence>
<reference evidence="11 12" key="1">
    <citation type="submission" date="2016-12" db="EMBL/GenBank/DDBJ databases">
        <authorList>
            <person name="Song W.-J."/>
            <person name="Kurnit D.M."/>
        </authorList>
    </citation>
    <scope>NUCLEOTIDE SEQUENCE [LARGE SCALE GENOMIC DNA]</scope>
    <source>
        <strain evidence="11 12">DSM 19599</strain>
    </source>
</reference>
<feature type="domain" description="Tripartite ATP-independent periplasmic transporters DctQ component" evidence="10">
    <location>
        <begin position="25"/>
        <end position="156"/>
    </location>
</feature>
<evidence type="ECO:0000256" key="8">
    <source>
        <dbReference type="ARBA" id="ARBA00038436"/>
    </source>
</evidence>
<keyword evidence="12" id="KW-1185">Reference proteome</keyword>
<feature type="transmembrane region" description="Helical" evidence="9">
    <location>
        <begin position="48"/>
        <end position="66"/>
    </location>
</feature>
<dbReference type="InterPro" id="IPR007387">
    <property type="entry name" value="TRAP_DctQ"/>
</dbReference>
<feature type="transmembrane region" description="Helical" evidence="9">
    <location>
        <begin position="126"/>
        <end position="146"/>
    </location>
</feature>
<feature type="transmembrane region" description="Helical" evidence="9">
    <location>
        <begin position="87"/>
        <end position="106"/>
    </location>
</feature>
<evidence type="ECO:0000313" key="12">
    <source>
        <dbReference type="Proteomes" id="UP000186406"/>
    </source>
</evidence>
<name>A0A1M7ZJM3_9HYPH</name>
<protein>
    <recommendedName>
        <fullName evidence="9">TRAP transporter small permease protein</fullName>
    </recommendedName>
</protein>
<evidence type="ECO:0000313" key="11">
    <source>
        <dbReference type="EMBL" id="SHO65115.1"/>
    </source>
</evidence>
<evidence type="ECO:0000256" key="6">
    <source>
        <dbReference type="ARBA" id="ARBA00022989"/>
    </source>
</evidence>
<gene>
    <name evidence="11" type="ORF">SAMN02745172_01974</name>
</gene>
<dbReference type="AlphaFoldDB" id="A0A1M7ZJM3"/>
<keyword evidence="4 9" id="KW-0997">Cell inner membrane</keyword>
<dbReference type="GO" id="GO:0022857">
    <property type="term" value="F:transmembrane transporter activity"/>
    <property type="evidence" value="ECO:0007669"/>
    <property type="project" value="UniProtKB-UniRule"/>
</dbReference>
<keyword evidence="3" id="KW-1003">Cell membrane</keyword>
<keyword evidence="7 9" id="KW-0472">Membrane</keyword>
<keyword evidence="5 9" id="KW-0812">Transmembrane</keyword>
<dbReference type="PANTHER" id="PTHR35011:SF4">
    <property type="entry name" value="SLL1102 PROTEIN"/>
    <property type="match status" value="1"/>
</dbReference>
<evidence type="ECO:0000259" key="10">
    <source>
        <dbReference type="Pfam" id="PF04290"/>
    </source>
</evidence>
<dbReference type="EMBL" id="FRXO01000003">
    <property type="protein sequence ID" value="SHO65115.1"/>
    <property type="molecule type" value="Genomic_DNA"/>
</dbReference>
<comment type="similarity">
    <text evidence="8 9">Belongs to the TRAP transporter small permease family.</text>
</comment>
<accession>A0A1M7ZJM3</accession>